<keyword evidence="1" id="KW-0472">Membrane</keyword>
<organism evidence="4 5">
    <name type="scientific">Butyricimonas faecalis</name>
    <dbReference type="NCBI Taxonomy" id="2093856"/>
    <lineage>
        <taxon>Bacteria</taxon>
        <taxon>Pseudomonadati</taxon>
        <taxon>Bacteroidota</taxon>
        <taxon>Bacteroidia</taxon>
        <taxon>Bacteroidales</taxon>
        <taxon>Odoribacteraceae</taxon>
        <taxon>Butyricimonas</taxon>
    </lineage>
</organism>
<feature type="transmembrane region" description="Helical" evidence="1">
    <location>
        <begin position="82"/>
        <end position="105"/>
    </location>
</feature>
<dbReference type="InterPro" id="IPR006860">
    <property type="entry name" value="FecR"/>
</dbReference>
<evidence type="ECO:0000313" key="4">
    <source>
        <dbReference type="EMBL" id="AZS29655.1"/>
    </source>
</evidence>
<dbReference type="AlphaFoldDB" id="A0A3Q9INI2"/>
<feature type="domain" description="FecR protein" evidence="2">
    <location>
        <begin position="182"/>
        <end position="276"/>
    </location>
</feature>
<feature type="domain" description="Protein FecR C-terminal" evidence="3">
    <location>
        <begin position="318"/>
        <end position="387"/>
    </location>
</feature>
<dbReference type="OrthoDB" id="1493027at2"/>
<keyword evidence="5" id="KW-1185">Reference proteome</keyword>
<dbReference type="Pfam" id="PF04773">
    <property type="entry name" value="FecR"/>
    <property type="match status" value="1"/>
</dbReference>
<evidence type="ECO:0000259" key="2">
    <source>
        <dbReference type="Pfam" id="PF04773"/>
    </source>
</evidence>
<evidence type="ECO:0000256" key="1">
    <source>
        <dbReference type="SAM" id="Phobius"/>
    </source>
</evidence>
<keyword evidence="1" id="KW-0812">Transmembrane</keyword>
<dbReference type="RefSeq" id="WP_106480395.1">
    <property type="nucleotide sequence ID" value="NZ_CP032819.1"/>
</dbReference>
<dbReference type="Pfam" id="PF16344">
    <property type="entry name" value="FecR_C"/>
    <property type="match status" value="1"/>
</dbReference>
<dbReference type="PANTHER" id="PTHR30273">
    <property type="entry name" value="PERIPLASMIC SIGNAL SENSOR AND SIGMA FACTOR ACTIVATOR FECR-RELATED"/>
    <property type="match status" value="1"/>
</dbReference>
<name>A0A3Q9INI2_9BACT</name>
<dbReference type="Proteomes" id="UP000270673">
    <property type="component" value="Chromosome"/>
</dbReference>
<keyword evidence="1" id="KW-1133">Transmembrane helix</keyword>
<dbReference type="Gene3D" id="2.60.120.1440">
    <property type="match status" value="1"/>
</dbReference>
<proteinExistence type="predicted"/>
<reference evidence="4 5" key="1">
    <citation type="submission" date="2018-10" db="EMBL/GenBank/DDBJ databases">
        <title>Butyricimonas faecalis sp. nov., isolated from human faeces and emended description of the genus Butyricimonas.</title>
        <authorList>
            <person name="Le Roy T."/>
            <person name="Van der Smissen P."/>
            <person name="Paquot A."/>
            <person name="Delzenne N."/>
            <person name="Muccioli G."/>
            <person name="Collet J.-F."/>
            <person name="Cani P.D."/>
        </authorList>
    </citation>
    <scope>NUCLEOTIDE SEQUENCE [LARGE SCALE GENOMIC DNA]</scope>
    <source>
        <strain evidence="4 5">H184</strain>
    </source>
</reference>
<dbReference type="FunFam" id="2.60.120.1440:FF:000001">
    <property type="entry name" value="Putative anti-sigma factor"/>
    <property type="match status" value="1"/>
</dbReference>
<dbReference type="InterPro" id="IPR032508">
    <property type="entry name" value="FecR_C"/>
</dbReference>
<dbReference type="Gene3D" id="3.55.50.30">
    <property type="match status" value="1"/>
</dbReference>
<dbReference type="GO" id="GO:0016989">
    <property type="term" value="F:sigma factor antagonist activity"/>
    <property type="evidence" value="ECO:0007669"/>
    <property type="project" value="TreeGrafter"/>
</dbReference>
<dbReference type="EMBL" id="CP032819">
    <property type="protein sequence ID" value="AZS29655.1"/>
    <property type="molecule type" value="Genomic_DNA"/>
</dbReference>
<evidence type="ECO:0000313" key="5">
    <source>
        <dbReference type="Proteomes" id="UP000270673"/>
    </source>
</evidence>
<accession>A0A3Q9INI2</accession>
<dbReference type="KEGG" id="buy:D8S85_08915"/>
<protein>
    <submittedName>
        <fullName evidence="4">FecR family protein</fullName>
    </submittedName>
</protein>
<sequence>MKMEKEIHELLLAYLRDDISEEEMIRLQGWLDENERHRKLLDELRDKEVLQQEIGAYASFDTSRRWIQLKEEMDKTSRKRRLLLRVWKSVAAVFVVAVAGGLLYWQITDSARPVEEQVLVAQIRPGETQAVLITGKGQQLLLQGLKDTCLDITGNETLKISKDGSLEYSLSALSRMPEWHTLQVPRGGEYKIVLDDGTEIWLNSASELKYPAHFVGNERRVCLVGEAYFQVARNEAAPFIVETRDMDVKVLGTSFNVSAYEDEENSHATLVEGRVEVDDKVNGEKVTLTPGEQALLQGKEMVVREVNTKLYSMWRLDRFTFASEDMEGVIRKLSRWYNVNFFFSNSSMKQKRFTGSLPKYSDISQVLKMIEMTTDIKFQVKGNTIIIQ</sequence>
<gene>
    <name evidence="4" type="ORF">D8S85_08915</name>
</gene>
<evidence type="ECO:0000259" key="3">
    <source>
        <dbReference type="Pfam" id="PF16344"/>
    </source>
</evidence>
<dbReference type="PANTHER" id="PTHR30273:SF2">
    <property type="entry name" value="PROTEIN FECR"/>
    <property type="match status" value="1"/>
</dbReference>
<dbReference type="InterPro" id="IPR012373">
    <property type="entry name" value="Ferrdict_sens_TM"/>
</dbReference>